<dbReference type="InterPro" id="IPR011990">
    <property type="entry name" value="TPR-like_helical_dom_sf"/>
</dbReference>
<accession>D8QMC8</accession>
<protein>
    <recommendedName>
        <fullName evidence="7">PROP1-like PPR domain-containing protein</fullName>
    </recommendedName>
</protein>
<dbReference type="OMA" id="QNQTGHT"/>
<dbReference type="Proteomes" id="UP000007431">
    <property type="component" value="Unassembled WGS sequence"/>
</dbReference>
<dbReference type="PANTHER" id="PTHR47447:SF17">
    <property type="entry name" value="OS12G0638900 PROTEIN"/>
    <property type="match status" value="1"/>
</dbReference>
<evidence type="ECO:0000256" key="2">
    <source>
        <dbReference type="ARBA" id="ARBA00022737"/>
    </source>
</evidence>
<dbReference type="InterPro" id="IPR033443">
    <property type="entry name" value="PROP1-like_PPR_dom"/>
</dbReference>
<dbReference type="KEGG" id="scm:SCHCO_02646061"/>
<comment type="function">
    <text evidence="3">Regulates mitochondrial small subunit maturation by controlling 15S rRNA 5'-end processing. Localizes to the 5' precursor of the 15S rRNA in a position that is subsequently occupied by mS47 in the mature yeast mtSSU. Uses structure and sequence-specific RNA recognition, binding to a single-stranded region of the precursor and specifically recognizing bases -6 to -1. The exchange of Ccm1 for mS47 is coupled to the irreversible removal of precursor rRNA that is accompanied by conformational changes of the mitoribosomal proteins uS5m and mS26. These conformational changes signal completion of 5'-end rRNA processing through protection of the mature 5'-end of the 15S rRNA and stabilization of mS47. The removal of the 5' precursor together with the dissociation of Ccm1 may be catalyzed by the 5'-3' exoribonuclease Pet127. Involved in the specific removal of group I introns in mitochondrial encoded transcripts.</text>
</comment>
<sequence length="1327" mass="144779">MLPKVASHILHTSTRAAAAVQNQAAFRNVFHQSPGFFDSTGAPLVPSSDRRSSNWGGHGGAKYNGSRFSHSFAGAPGRAVTQAHAQTGADVSVTQEDAEDVHPLRHPKPRRAGLRLRSQSVSVHPLTLENASIVQALRLHARSRHTLAAADADKAVVDVEEEEVLDAVPPRLSRRNSTSSISSDPQTPASPLPVRRNSTVSVDTASGKQLPPIDIAPTPARQSTPVSEAQATVLAAKESGDALLAAEAVAHFLSTVTSPSTRDYNLALETIYATRREGEPLTYLLDVYNRMIRASVLPNLRTYLILSEALLVRDAEVHNQITALETRISRAGEQELDAQVEGLRAETNFVSALSMFHTIVSLNGASTIPMHMLTAFLRSCAAHGDASAAVTIFGQVEARKDERLAPSLYGYLIQAYAANRQLENVRAVFEEYQTAAKAGRLESGRREHVQVYNQMIEASFRCGEPQEGVALLETMLSGSAEVVPSPASSTFASVIGGFVRSGDISTAQSWFDRLLQQADAPPADPYAPMPSIARPDRLAWDLMLDGLADAARADASIVDDINGLFARLADLDARGEVPLRDTDCLLVFSANLARAHSHPAPDVLAHVIRPPLAFHDRVRLSLQAVATYLDCGHVLPALDVFATLNAMVAQDAPDQITALQVVQHAYTHCMARLDAFPGLVVPFDYAMDLAKAELFAQLPQSHERLLMVDTAFTSQPPDAALIRDLPTEDRALVFAAALASVETARAPASHLITVLGSLAPEIAVAKELFTARTDLLGRLVHAFQGAQQAKEELQKLGDAYAGLLSDAAIEHKVLAESLVAPTSKVEAQAPPPIPDSIVPRNPRVDHHVSRHIHELTFHALAPKTREAFDVFINAAKRGRLPNAQTTGRLIESCGRARMLDEVRQAYSVAQSIFKVLGNDQQRQMAAWFAVENSMVIAYAHAGDFDTAYQYRQRMIEQGGYPSADAYAALIMQVKDTTDDTSNALALFNESQIGGVRPNLFLYNNIISKLSKARKTDTALELFQAMKEQGINPSSVTYGTVISACARVGDVASSELLFEEMEAMPNFRPKAAPYNTMMQLFTMTKPNRERALAYYEKLKASGAKENEHTWKLLLDVYGNVEPVNREMMEKIKDQLLGGVGRLTSAQFAALINSYGSAQKNLDEALRLFTTVPESRLESGHDAIVYEALFNVFVTHKRPDLLGEYMRRMRDGGVRMTAYIANALIKGYSRADDLESARRIFESLSDPPYGVAAPGNHVAHDATMVSARTQGDGTDAVYREPSTWEEMVRAELGAQNRDRVSELLQRLRSRGYPDSVVRRIEGIMSDPFL</sequence>
<dbReference type="PANTHER" id="PTHR47447">
    <property type="entry name" value="OS03G0856100 PROTEIN"/>
    <property type="match status" value="1"/>
</dbReference>
<dbReference type="PROSITE" id="PS51375">
    <property type="entry name" value="PPR"/>
    <property type="match status" value="2"/>
</dbReference>
<proteinExistence type="inferred from homology"/>
<feature type="compositionally biased region" description="Polar residues" evidence="6">
    <location>
        <begin position="196"/>
        <end position="207"/>
    </location>
</feature>
<feature type="compositionally biased region" description="Basic residues" evidence="6">
    <location>
        <begin position="104"/>
        <end position="114"/>
    </location>
</feature>
<comment type="subunit">
    <text evidence="4">Binds to mitochondrial small subunit 15S rRNA.</text>
</comment>
<feature type="repeat" description="PPR" evidence="5">
    <location>
        <begin position="998"/>
        <end position="1032"/>
    </location>
</feature>
<dbReference type="eggNOG" id="KOG4197">
    <property type="taxonomic scope" value="Eukaryota"/>
</dbReference>
<dbReference type="RefSeq" id="XP_003025895.1">
    <property type="nucleotide sequence ID" value="XM_003025849.1"/>
</dbReference>
<evidence type="ECO:0000313" key="9">
    <source>
        <dbReference type="Proteomes" id="UP000007431"/>
    </source>
</evidence>
<evidence type="ECO:0000256" key="3">
    <source>
        <dbReference type="ARBA" id="ARBA00044493"/>
    </source>
</evidence>
<evidence type="ECO:0000259" key="7">
    <source>
        <dbReference type="Pfam" id="PF17177"/>
    </source>
</evidence>
<gene>
    <name evidence="8" type="ORF">SCHCODRAFT_80118</name>
</gene>
<dbReference type="STRING" id="578458.D8QMC8"/>
<keyword evidence="9" id="KW-1185">Reference proteome</keyword>
<evidence type="ECO:0000256" key="1">
    <source>
        <dbReference type="ARBA" id="ARBA00006192"/>
    </source>
</evidence>
<keyword evidence="2" id="KW-0677">Repeat</keyword>
<dbReference type="Pfam" id="PF01535">
    <property type="entry name" value="PPR"/>
    <property type="match status" value="4"/>
</dbReference>
<dbReference type="Pfam" id="PF17177">
    <property type="entry name" value="PPR_long"/>
    <property type="match status" value="1"/>
</dbReference>
<dbReference type="NCBIfam" id="TIGR00756">
    <property type="entry name" value="PPR"/>
    <property type="match status" value="3"/>
</dbReference>
<dbReference type="HOGENOM" id="CLU_002074_1_0_1"/>
<feature type="region of interest" description="Disordered" evidence="6">
    <location>
        <begin position="83"/>
        <end position="117"/>
    </location>
</feature>
<comment type="similarity">
    <text evidence="1">Belongs to the CCM1 family.</text>
</comment>
<feature type="repeat" description="PPR" evidence="5">
    <location>
        <begin position="1033"/>
        <end position="1063"/>
    </location>
</feature>
<reference evidence="8 9" key="1">
    <citation type="journal article" date="2010" name="Nat. Biotechnol.">
        <title>Genome sequence of the model mushroom Schizophyllum commune.</title>
        <authorList>
            <person name="Ohm R.A."/>
            <person name="de Jong J.F."/>
            <person name="Lugones L.G."/>
            <person name="Aerts A."/>
            <person name="Kothe E."/>
            <person name="Stajich J.E."/>
            <person name="de Vries R.P."/>
            <person name="Record E."/>
            <person name="Levasseur A."/>
            <person name="Baker S.E."/>
            <person name="Bartholomew K.A."/>
            <person name="Coutinho P.M."/>
            <person name="Erdmann S."/>
            <person name="Fowler T.J."/>
            <person name="Gathman A.C."/>
            <person name="Lombard V."/>
            <person name="Henrissat B."/>
            <person name="Knabe N."/>
            <person name="Kuees U."/>
            <person name="Lilly W.W."/>
            <person name="Lindquist E."/>
            <person name="Lucas S."/>
            <person name="Magnuson J.K."/>
            <person name="Piumi F."/>
            <person name="Raudaskoski M."/>
            <person name="Salamov A."/>
            <person name="Schmutz J."/>
            <person name="Schwarze F.W.M.R."/>
            <person name="vanKuyk P.A."/>
            <person name="Horton J.S."/>
            <person name="Grigoriev I.V."/>
            <person name="Woesten H.A.B."/>
        </authorList>
    </citation>
    <scope>NUCLEOTIDE SEQUENCE [LARGE SCALE GENOMIC DNA]</scope>
    <source>
        <strain evidence="9">H4-8 / FGSC 9210</strain>
    </source>
</reference>
<feature type="domain" description="PROP1-like PPR" evidence="7">
    <location>
        <begin position="977"/>
        <end position="1116"/>
    </location>
</feature>
<name>D8QMC8_SCHCM</name>
<evidence type="ECO:0000313" key="8">
    <source>
        <dbReference type="EMBL" id="EFI90992.1"/>
    </source>
</evidence>
<dbReference type="GeneID" id="9588221"/>
<dbReference type="Gene3D" id="1.25.40.10">
    <property type="entry name" value="Tetratricopeptide repeat domain"/>
    <property type="match status" value="4"/>
</dbReference>
<dbReference type="SUPFAM" id="SSF81901">
    <property type="entry name" value="HCP-like"/>
    <property type="match status" value="1"/>
</dbReference>
<evidence type="ECO:0000256" key="6">
    <source>
        <dbReference type="SAM" id="MobiDB-lite"/>
    </source>
</evidence>
<feature type="region of interest" description="Disordered" evidence="6">
    <location>
        <begin position="161"/>
        <end position="224"/>
    </location>
</feature>
<dbReference type="OrthoDB" id="411857at2759"/>
<evidence type="ECO:0000256" key="4">
    <source>
        <dbReference type="ARBA" id="ARBA00044511"/>
    </source>
</evidence>
<organism evidence="9">
    <name type="scientific">Schizophyllum commune (strain H4-8 / FGSC 9210)</name>
    <name type="common">Split gill fungus</name>
    <dbReference type="NCBI Taxonomy" id="578458"/>
    <lineage>
        <taxon>Eukaryota</taxon>
        <taxon>Fungi</taxon>
        <taxon>Dikarya</taxon>
        <taxon>Basidiomycota</taxon>
        <taxon>Agaricomycotina</taxon>
        <taxon>Agaricomycetes</taxon>
        <taxon>Agaricomycetidae</taxon>
        <taxon>Agaricales</taxon>
        <taxon>Schizophyllaceae</taxon>
        <taxon>Schizophyllum</taxon>
    </lineage>
</organism>
<dbReference type="EMBL" id="GL377323">
    <property type="protein sequence ID" value="EFI90992.1"/>
    <property type="molecule type" value="Genomic_DNA"/>
</dbReference>
<dbReference type="FunCoup" id="D8QMC8">
    <property type="interactions" value="154"/>
</dbReference>
<dbReference type="VEuPathDB" id="FungiDB:SCHCODRAFT_02646061"/>
<dbReference type="InterPro" id="IPR002885">
    <property type="entry name" value="PPR_rpt"/>
</dbReference>
<evidence type="ECO:0000256" key="5">
    <source>
        <dbReference type="PROSITE-ProRule" id="PRU00708"/>
    </source>
</evidence>
<dbReference type="InParanoid" id="D8QMC8"/>